<protein>
    <submittedName>
        <fullName evidence="1">Uncharacterized protein</fullName>
    </submittedName>
</protein>
<sequence>MTEDAEWAVAERRANFRQLEACTADFHMFHASGAGYSGFVECSACGGKVTRLAGNFYYYGLKAGFDAAARIAQQEAQDIKALRQRMQAEFKE</sequence>
<proteinExistence type="predicted"/>
<organism evidence="1 2">
    <name type="scientific">Paeniroseomonas aquatica</name>
    <dbReference type="NCBI Taxonomy" id="373043"/>
    <lineage>
        <taxon>Bacteria</taxon>
        <taxon>Pseudomonadati</taxon>
        <taxon>Pseudomonadota</taxon>
        <taxon>Alphaproteobacteria</taxon>
        <taxon>Acetobacterales</taxon>
        <taxon>Acetobacteraceae</taxon>
        <taxon>Paeniroseomonas</taxon>
    </lineage>
</organism>
<dbReference type="Proteomes" id="UP001529369">
    <property type="component" value="Unassembled WGS sequence"/>
</dbReference>
<gene>
    <name evidence="1" type="ORF">QWZ14_30145</name>
</gene>
<reference evidence="2" key="1">
    <citation type="journal article" date="2019" name="Int. J. Syst. Evol. Microbiol.">
        <title>The Global Catalogue of Microorganisms (GCM) 10K type strain sequencing project: providing services to taxonomists for standard genome sequencing and annotation.</title>
        <authorList>
            <consortium name="The Broad Institute Genomics Platform"/>
            <consortium name="The Broad Institute Genome Sequencing Center for Infectious Disease"/>
            <person name="Wu L."/>
            <person name="Ma J."/>
        </authorList>
    </citation>
    <scope>NUCLEOTIDE SEQUENCE [LARGE SCALE GENOMIC DNA]</scope>
    <source>
        <strain evidence="2">CECT 7131</strain>
    </source>
</reference>
<name>A0ABT8AFS0_9PROT</name>
<keyword evidence="2" id="KW-1185">Reference proteome</keyword>
<dbReference type="EMBL" id="JAUFPN010000299">
    <property type="protein sequence ID" value="MDN3568657.1"/>
    <property type="molecule type" value="Genomic_DNA"/>
</dbReference>
<comment type="caution">
    <text evidence="1">The sequence shown here is derived from an EMBL/GenBank/DDBJ whole genome shotgun (WGS) entry which is preliminary data.</text>
</comment>
<dbReference type="RefSeq" id="WP_290320765.1">
    <property type="nucleotide sequence ID" value="NZ_JAUFPN010000299.1"/>
</dbReference>
<evidence type="ECO:0000313" key="1">
    <source>
        <dbReference type="EMBL" id="MDN3568657.1"/>
    </source>
</evidence>
<evidence type="ECO:0000313" key="2">
    <source>
        <dbReference type="Proteomes" id="UP001529369"/>
    </source>
</evidence>
<accession>A0ABT8AFS0</accession>